<name>X1T5X1_9ZZZZ</name>
<protein>
    <submittedName>
        <fullName evidence="1">Uncharacterized protein</fullName>
    </submittedName>
</protein>
<comment type="caution">
    <text evidence="1">The sequence shown here is derived from an EMBL/GenBank/DDBJ whole genome shotgun (WGS) entry which is preliminary data.</text>
</comment>
<organism evidence="1">
    <name type="scientific">marine sediment metagenome</name>
    <dbReference type="NCBI Taxonomy" id="412755"/>
    <lineage>
        <taxon>unclassified sequences</taxon>
        <taxon>metagenomes</taxon>
        <taxon>ecological metagenomes</taxon>
    </lineage>
</organism>
<sequence length="60" mass="6440">MKKAGPWLVIGTRGEGLALVNTKNGHLHRVELTQNDVNHIDISGLTILVNGEKVALPVSD</sequence>
<reference evidence="1" key="1">
    <citation type="journal article" date="2014" name="Front. Microbiol.">
        <title>High frequency of phylogenetically diverse reductive dehalogenase-homologous genes in deep subseafloor sedimentary metagenomes.</title>
        <authorList>
            <person name="Kawai M."/>
            <person name="Futagami T."/>
            <person name="Toyoda A."/>
            <person name="Takaki Y."/>
            <person name="Nishi S."/>
            <person name="Hori S."/>
            <person name="Arai W."/>
            <person name="Tsubouchi T."/>
            <person name="Morono Y."/>
            <person name="Uchiyama I."/>
            <person name="Ito T."/>
            <person name="Fujiyama A."/>
            <person name="Inagaki F."/>
            <person name="Takami H."/>
        </authorList>
    </citation>
    <scope>NUCLEOTIDE SEQUENCE</scope>
    <source>
        <strain evidence="1">Expedition CK06-06</strain>
    </source>
</reference>
<proteinExistence type="predicted"/>
<evidence type="ECO:0000313" key="1">
    <source>
        <dbReference type="EMBL" id="GAI75419.1"/>
    </source>
</evidence>
<dbReference type="AlphaFoldDB" id="X1T5X1"/>
<gene>
    <name evidence="1" type="ORF">S12H4_16016</name>
</gene>
<dbReference type="EMBL" id="BARW01007727">
    <property type="protein sequence ID" value="GAI75419.1"/>
    <property type="molecule type" value="Genomic_DNA"/>
</dbReference>
<accession>X1T5X1</accession>